<dbReference type="Proteomes" id="UP000796880">
    <property type="component" value="Unassembled WGS sequence"/>
</dbReference>
<organism evidence="5 6">
    <name type="scientific">Rhamnella rubrinervis</name>
    <dbReference type="NCBI Taxonomy" id="2594499"/>
    <lineage>
        <taxon>Eukaryota</taxon>
        <taxon>Viridiplantae</taxon>
        <taxon>Streptophyta</taxon>
        <taxon>Embryophyta</taxon>
        <taxon>Tracheophyta</taxon>
        <taxon>Spermatophyta</taxon>
        <taxon>Magnoliopsida</taxon>
        <taxon>eudicotyledons</taxon>
        <taxon>Gunneridae</taxon>
        <taxon>Pentapetalae</taxon>
        <taxon>rosids</taxon>
        <taxon>fabids</taxon>
        <taxon>Rosales</taxon>
        <taxon>Rhamnaceae</taxon>
        <taxon>rhamnoid group</taxon>
        <taxon>Rhamneae</taxon>
        <taxon>Rhamnella</taxon>
    </lineage>
</organism>
<dbReference type="PANTHER" id="PTHR15835">
    <property type="entry name" value="NUCLEAR-INTERACTING PARTNER OF ALK"/>
    <property type="match status" value="1"/>
</dbReference>
<feature type="domain" description="C3HC-type" evidence="4">
    <location>
        <begin position="84"/>
        <end position="188"/>
    </location>
</feature>
<dbReference type="EMBL" id="VOIH02000009">
    <property type="protein sequence ID" value="KAF3437315.1"/>
    <property type="molecule type" value="Genomic_DNA"/>
</dbReference>
<proteinExistence type="predicted"/>
<gene>
    <name evidence="5" type="ORF">FNV43_RR20068</name>
</gene>
<dbReference type="GO" id="GO:0008270">
    <property type="term" value="F:zinc ion binding"/>
    <property type="evidence" value="ECO:0007669"/>
    <property type="project" value="InterPro"/>
</dbReference>
<dbReference type="InterPro" id="IPR012935">
    <property type="entry name" value="NuBaID_N"/>
</dbReference>
<dbReference type="GO" id="GO:0005634">
    <property type="term" value="C:nucleus"/>
    <property type="evidence" value="ECO:0007669"/>
    <property type="project" value="UniProtKB-SubCell"/>
</dbReference>
<comment type="subcellular location">
    <subcellularLocation>
        <location evidence="1">Nucleus</location>
    </subcellularLocation>
</comment>
<keyword evidence="6" id="KW-1185">Reference proteome</keyword>
<dbReference type="Pfam" id="PF07967">
    <property type="entry name" value="zf-C3HC"/>
    <property type="match status" value="1"/>
</dbReference>
<dbReference type="AlphaFoldDB" id="A0A8K0DU59"/>
<feature type="compositionally biased region" description="Polar residues" evidence="3">
    <location>
        <begin position="406"/>
        <end position="424"/>
    </location>
</feature>
<name>A0A8K0DU59_9ROSA</name>
<keyword evidence="2" id="KW-0539">Nucleus</keyword>
<evidence type="ECO:0000259" key="4">
    <source>
        <dbReference type="Pfam" id="PF07967"/>
    </source>
</evidence>
<evidence type="ECO:0000256" key="3">
    <source>
        <dbReference type="SAM" id="MobiDB-lite"/>
    </source>
</evidence>
<dbReference type="PANTHER" id="PTHR15835:SF6">
    <property type="entry name" value="ZINC FINGER C3HC-TYPE PROTEIN 1"/>
    <property type="match status" value="1"/>
</dbReference>
<protein>
    <recommendedName>
        <fullName evidence="4">C3HC-type domain-containing protein</fullName>
    </recommendedName>
</protein>
<evidence type="ECO:0000256" key="2">
    <source>
        <dbReference type="ARBA" id="ARBA00023242"/>
    </source>
</evidence>
<feature type="region of interest" description="Disordered" evidence="3">
    <location>
        <begin position="401"/>
        <end position="424"/>
    </location>
</feature>
<reference evidence="5" key="1">
    <citation type="submission" date="2020-03" db="EMBL/GenBank/DDBJ databases">
        <title>A high-quality chromosome-level genome assembly of a woody plant with both climbing and erect habits, Rhamnella rubrinervis.</title>
        <authorList>
            <person name="Lu Z."/>
            <person name="Yang Y."/>
            <person name="Zhu X."/>
            <person name="Sun Y."/>
        </authorList>
    </citation>
    <scope>NUCLEOTIDE SEQUENCE</scope>
    <source>
        <strain evidence="5">BYM</strain>
        <tissue evidence="5">Leaf</tissue>
    </source>
</reference>
<evidence type="ECO:0000313" key="5">
    <source>
        <dbReference type="EMBL" id="KAF3437315.1"/>
    </source>
</evidence>
<accession>A0A8K0DU59</accession>
<sequence>MSSKAPLCRPWHHGNLIKRLSTFKFMTWFAKPGIRFSILFYQNENIHFQNAFIRLCGAGISTILSWPFRWGIFPYVMLWIDFEGVSALNCARRGWINVDMDIIACEACEARLLFSTPPSWSQQQGMLFEKAALVFSLKLDSGHKLLCPWMDNNCDEKLAQFPPTEHPILVDKFRDRCSALLQLSALPLISSSAIEYMKNPHLEQFLEQSLTQEHGNGFTNISRPEYLINECDADSLMLYFQALWSYCRIMGFLYCTVSYGCTELHTENHSVIRDSGTENGRDIVNGGLEGATLSKERLSNLNLTIAGVHPPTKQNFKATISLPVIGQNLRARFSNDSKFRDRIFFDKAKGYTREKGDAHCKESDSNKSMEGTEINGLAIQPDDGMHDFLVGSNVEFKASAEDPANSHITKSSLTTPGDSATNIIGENDRNDLSLIVPSSSGNALHISGSNVVDAEDTPLTSLQESCSEANVDVGESSTDTETTLVAQAISQEGNGGRFHTPVNNELVVFSTGNNDITHLLAFQ</sequence>
<evidence type="ECO:0000313" key="6">
    <source>
        <dbReference type="Proteomes" id="UP000796880"/>
    </source>
</evidence>
<dbReference type="OrthoDB" id="614844at2759"/>
<comment type="caution">
    <text evidence="5">The sequence shown here is derived from an EMBL/GenBank/DDBJ whole genome shotgun (WGS) entry which is preliminary data.</text>
</comment>
<evidence type="ECO:0000256" key="1">
    <source>
        <dbReference type="ARBA" id="ARBA00004123"/>
    </source>
</evidence>